<dbReference type="InterPro" id="IPR037069">
    <property type="entry name" value="AcylCoA_DH/ox_N_sf"/>
</dbReference>
<reference evidence="9" key="1">
    <citation type="journal article" date="2019" name="Int. J. Syst. Evol. Microbiol.">
        <title>The Global Catalogue of Microorganisms (GCM) 10K type strain sequencing project: providing services to taxonomists for standard genome sequencing and annotation.</title>
        <authorList>
            <consortium name="The Broad Institute Genomics Platform"/>
            <consortium name="The Broad Institute Genome Sequencing Center for Infectious Disease"/>
            <person name="Wu L."/>
            <person name="Ma J."/>
        </authorList>
    </citation>
    <scope>NUCLEOTIDE SEQUENCE [LARGE SCALE GENOMIC DNA]</scope>
    <source>
        <strain evidence="9">JCM 18303</strain>
    </source>
</reference>
<dbReference type="SUPFAM" id="SSF56645">
    <property type="entry name" value="Acyl-CoA dehydrogenase NM domain-like"/>
    <property type="match status" value="1"/>
</dbReference>
<comment type="caution">
    <text evidence="8">The sequence shown here is derived from an EMBL/GenBank/DDBJ whole genome shotgun (WGS) entry which is preliminary data.</text>
</comment>
<comment type="cofactor">
    <cofactor evidence="1">
        <name>FAD</name>
        <dbReference type="ChEBI" id="CHEBI:57692"/>
    </cofactor>
</comment>
<feature type="domain" description="Acyl-CoA dehydrogenase/oxidase N-terminal" evidence="7">
    <location>
        <begin position="10"/>
        <end position="117"/>
    </location>
</feature>
<evidence type="ECO:0000259" key="6">
    <source>
        <dbReference type="Pfam" id="PF00441"/>
    </source>
</evidence>
<dbReference type="Gene3D" id="2.40.110.10">
    <property type="entry name" value="Butyryl-CoA Dehydrogenase, subunit A, domain 2"/>
    <property type="match status" value="1"/>
</dbReference>
<dbReference type="PANTHER" id="PTHR43884">
    <property type="entry name" value="ACYL-COA DEHYDROGENASE"/>
    <property type="match status" value="1"/>
</dbReference>
<dbReference type="PANTHER" id="PTHR43884:SF20">
    <property type="entry name" value="ACYL-COA DEHYDROGENASE FADE28"/>
    <property type="match status" value="1"/>
</dbReference>
<dbReference type="RefSeq" id="WP_345702791.1">
    <property type="nucleotide sequence ID" value="NZ_BAABJP010000010.1"/>
</dbReference>
<dbReference type="InterPro" id="IPR046373">
    <property type="entry name" value="Acyl-CoA_Oxase/DH_mid-dom_sf"/>
</dbReference>
<name>A0ABP9Q2H0_9PSEU</name>
<dbReference type="CDD" id="cd00567">
    <property type="entry name" value="ACAD"/>
    <property type="match status" value="1"/>
</dbReference>
<organism evidence="8 9">
    <name type="scientific">Pseudonocardia eucalypti</name>
    <dbReference type="NCBI Taxonomy" id="648755"/>
    <lineage>
        <taxon>Bacteria</taxon>
        <taxon>Bacillati</taxon>
        <taxon>Actinomycetota</taxon>
        <taxon>Actinomycetes</taxon>
        <taxon>Pseudonocardiales</taxon>
        <taxon>Pseudonocardiaceae</taxon>
        <taxon>Pseudonocardia</taxon>
    </lineage>
</organism>
<dbReference type="InterPro" id="IPR013786">
    <property type="entry name" value="AcylCoA_DH/ox_N"/>
</dbReference>
<evidence type="ECO:0000256" key="1">
    <source>
        <dbReference type="ARBA" id="ARBA00001974"/>
    </source>
</evidence>
<dbReference type="Gene3D" id="1.20.140.10">
    <property type="entry name" value="Butyryl-CoA Dehydrogenase, subunit A, domain 3"/>
    <property type="match status" value="1"/>
</dbReference>
<dbReference type="SUPFAM" id="SSF47203">
    <property type="entry name" value="Acyl-CoA dehydrogenase C-terminal domain-like"/>
    <property type="match status" value="1"/>
</dbReference>
<protein>
    <submittedName>
        <fullName evidence="8">Acyl-CoA dehydrogenase family protein</fullName>
    </submittedName>
</protein>
<keyword evidence="5" id="KW-0560">Oxidoreductase</keyword>
<evidence type="ECO:0000256" key="5">
    <source>
        <dbReference type="ARBA" id="ARBA00023002"/>
    </source>
</evidence>
<evidence type="ECO:0000313" key="8">
    <source>
        <dbReference type="EMBL" id="GAA5154941.1"/>
    </source>
</evidence>
<evidence type="ECO:0000256" key="2">
    <source>
        <dbReference type="ARBA" id="ARBA00009347"/>
    </source>
</evidence>
<dbReference type="InterPro" id="IPR036250">
    <property type="entry name" value="AcylCo_DH-like_C"/>
</dbReference>
<keyword evidence="3" id="KW-0285">Flavoprotein</keyword>
<dbReference type="Proteomes" id="UP001428817">
    <property type="component" value="Unassembled WGS sequence"/>
</dbReference>
<comment type="similarity">
    <text evidence="2">Belongs to the acyl-CoA dehydrogenase family.</text>
</comment>
<proteinExistence type="inferred from homology"/>
<keyword evidence="9" id="KW-1185">Reference proteome</keyword>
<feature type="domain" description="Acyl-CoA dehydrogenase/oxidase C-terminal" evidence="6">
    <location>
        <begin position="241"/>
        <end position="384"/>
    </location>
</feature>
<evidence type="ECO:0000256" key="3">
    <source>
        <dbReference type="ARBA" id="ARBA00022630"/>
    </source>
</evidence>
<dbReference type="EMBL" id="BAABJP010000010">
    <property type="protein sequence ID" value="GAA5154941.1"/>
    <property type="molecule type" value="Genomic_DNA"/>
</dbReference>
<gene>
    <name evidence="8" type="ORF">GCM10023321_27450</name>
</gene>
<dbReference type="Pfam" id="PF00441">
    <property type="entry name" value="Acyl-CoA_dh_1"/>
    <property type="match status" value="1"/>
</dbReference>
<sequence length="386" mass="40789">MNPDLLVDGDERGELRSSVRRLLRDKAPLVALRDDPAFDRGLWRRLAELGLVGLAVPEKYGGLGQTAAETGVVFEEMGRALYRGPYLSCVGLAVPALLSSGDDAACAELLPAIVAGDCVATLAVSAGREGARNAETRAVAEDGGWLLTGTEPFVLDGADADLILVTAVSGGDPVSGDDRHSVTRHSRALEGRSLYAVRADAPGATRTPAESLDLARAVAAVTLDRAPARLIGTAGAAPPVVARALDTALVGLAMEQAGGASACLEMVVEYTKTRRQFDRVIGSFQAVAHKAVDMLRRVEFSRSAARYAAAALAEDDPEFPVAVRVAAAYCGDAFREVVAETVQLHGGIGFTWEHDTHLYYRRAWSSQQLLGPTDTHYAEVATRIGL</sequence>
<dbReference type="Gene3D" id="1.10.540.10">
    <property type="entry name" value="Acyl-CoA dehydrogenase/oxidase, N-terminal domain"/>
    <property type="match status" value="1"/>
</dbReference>
<evidence type="ECO:0000259" key="7">
    <source>
        <dbReference type="Pfam" id="PF02771"/>
    </source>
</evidence>
<dbReference type="Pfam" id="PF02771">
    <property type="entry name" value="Acyl-CoA_dh_N"/>
    <property type="match status" value="1"/>
</dbReference>
<evidence type="ECO:0000313" key="9">
    <source>
        <dbReference type="Proteomes" id="UP001428817"/>
    </source>
</evidence>
<dbReference type="InterPro" id="IPR009075">
    <property type="entry name" value="AcylCo_DH/oxidase_C"/>
</dbReference>
<evidence type="ECO:0000256" key="4">
    <source>
        <dbReference type="ARBA" id="ARBA00022827"/>
    </source>
</evidence>
<accession>A0ABP9Q2H0</accession>
<keyword evidence="4" id="KW-0274">FAD</keyword>
<dbReference type="InterPro" id="IPR009100">
    <property type="entry name" value="AcylCoA_DH/oxidase_NM_dom_sf"/>
</dbReference>